<feature type="transmembrane region" description="Helical" evidence="2">
    <location>
        <begin position="77"/>
        <end position="98"/>
    </location>
</feature>
<evidence type="ECO:0000256" key="2">
    <source>
        <dbReference type="SAM" id="Phobius"/>
    </source>
</evidence>
<sequence>MDLLGLSLVSTWLNLILYSLELALTAIYFHQFPKDAPFVRVMVILFLLADTLGTISTCATTWMFAITYANVMVTFNFWTTPVLILTTAVSAMLEQSFLIYRVYALSHCKVVCGFLLLLVVTHVAFSILSSVELSIHPEFGPGIAIMATTVAFCVAAALDILIPIALIWQLRKFTSIFESTKNLVRRLSIKAISSGSVVAITGILFLILFWLQIPEYLIITSTFGRLYSLTVLVNLLGRKPRETRNHTSGSSNTDGGFNVSGLFNVELTTPSSRIEESIVLNNVNPSSRAAFPDSISTHSSRRTKEQTSLTERL</sequence>
<gene>
    <name evidence="4" type="ORF">D9615_009589</name>
</gene>
<feature type="transmembrane region" description="Helical" evidence="2">
    <location>
        <begin position="143"/>
        <end position="168"/>
    </location>
</feature>
<feature type="transmembrane region" description="Helical" evidence="2">
    <location>
        <begin position="12"/>
        <end position="29"/>
    </location>
</feature>
<feature type="transmembrane region" description="Helical" evidence="2">
    <location>
        <begin position="41"/>
        <end position="65"/>
    </location>
</feature>
<accession>A0A8H5GUU0</accession>
<name>A0A8H5GUU0_9AGAR</name>
<feature type="domain" description="DUF6534" evidence="3">
    <location>
        <begin position="155"/>
        <end position="239"/>
    </location>
</feature>
<dbReference type="OrthoDB" id="2993818at2759"/>
<protein>
    <recommendedName>
        <fullName evidence="3">DUF6534 domain-containing protein</fullName>
    </recommendedName>
</protein>
<keyword evidence="5" id="KW-1185">Reference proteome</keyword>
<feature type="transmembrane region" description="Helical" evidence="2">
    <location>
        <begin position="110"/>
        <end position="131"/>
    </location>
</feature>
<keyword evidence="2" id="KW-1133">Transmembrane helix</keyword>
<feature type="transmembrane region" description="Helical" evidence="2">
    <location>
        <begin position="216"/>
        <end position="236"/>
    </location>
</feature>
<organism evidence="4 5">
    <name type="scientific">Tricholomella constricta</name>
    <dbReference type="NCBI Taxonomy" id="117010"/>
    <lineage>
        <taxon>Eukaryota</taxon>
        <taxon>Fungi</taxon>
        <taxon>Dikarya</taxon>
        <taxon>Basidiomycota</taxon>
        <taxon>Agaricomycotina</taxon>
        <taxon>Agaricomycetes</taxon>
        <taxon>Agaricomycetidae</taxon>
        <taxon>Agaricales</taxon>
        <taxon>Tricholomatineae</taxon>
        <taxon>Lyophyllaceae</taxon>
        <taxon>Tricholomella</taxon>
    </lineage>
</organism>
<dbReference type="Pfam" id="PF20152">
    <property type="entry name" value="DUF6534"/>
    <property type="match status" value="1"/>
</dbReference>
<dbReference type="AlphaFoldDB" id="A0A8H5GUU0"/>
<evidence type="ECO:0000256" key="1">
    <source>
        <dbReference type="SAM" id="MobiDB-lite"/>
    </source>
</evidence>
<dbReference type="PANTHER" id="PTHR40465">
    <property type="entry name" value="CHROMOSOME 1, WHOLE GENOME SHOTGUN SEQUENCE"/>
    <property type="match status" value="1"/>
</dbReference>
<dbReference type="PANTHER" id="PTHR40465:SF1">
    <property type="entry name" value="DUF6534 DOMAIN-CONTAINING PROTEIN"/>
    <property type="match status" value="1"/>
</dbReference>
<feature type="region of interest" description="Disordered" evidence="1">
    <location>
        <begin position="290"/>
        <end position="313"/>
    </location>
</feature>
<proteinExistence type="predicted"/>
<comment type="caution">
    <text evidence="4">The sequence shown here is derived from an EMBL/GenBank/DDBJ whole genome shotgun (WGS) entry which is preliminary data.</text>
</comment>
<evidence type="ECO:0000313" key="5">
    <source>
        <dbReference type="Proteomes" id="UP000565441"/>
    </source>
</evidence>
<feature type="transmembrane region" description="Helical" evidence="2">
    <location>
        <begin position="189"/>
        <end position="210"/>
    </location>
</feature>
<dbReference type="Proteomes" id="UP000565441">
    <property type="component" value="Unassembled WGS sequence"/>
</dbReference>
<evidence type="ECO:0000313" key="4">
    <source>
        <dbReference type="EMBL" id="KAF5371503.1"/>
    </source>
</evidence>
<reference evidence="4 5" key="1">
    <citation type="journal article" date="2020" name="ISME J.">
        <title>Uncovering the hidden diversity of litter-decomposition mechanisms in mushroom-forming fungi.</title>
        <authorList>
            <person name="Floudas D."/>
            <person name="Bentzer J."/>
            <person name="Ahren D."/>
            <person name="Johansson T."/>
            <person name="Persson P."/>
            <person name="Tunlid A."/>
        </authorList>
    </citation>
    <scope>NUCLEOTIDE SEQUENCE [LARGE SCALE GENOMIC DNA]</scope>
    <source>
        <strain evidence="4 5">CBS 661.87</strain>
    </source>
</reference>
<keyword evidence="2" id="KW-0472">Membrane</keyword>
<dbReference type="EMBL" id="JAACJP010000046">
    <property type="protein sequence ID" value="KAF5371503.1"/>
    <property type="molecule type" value="Genomic_DNA"/>
</dbReference>
<evidence type="ECO:0000259" key="3">
    <source>
        <dbReference type="Pfam" id="PF20152"/>
    </source>
</evidence>
<dbReference type="InterPro" id="IPR045339">
    <property type="entry name" value="DUF6534"/>
</dbReference>
<keyword evidence="2" id="KW-0812">Transmembrane</keyword>